<dbReference type="AlphaFoldDB" id="A0A9D1WB33"/>
<proteinExistence type="predicted"/>
<accession>A0A9D1WB33</accession>
<evidence type="ECO:0000313" key="2">
    <source>
        <dbReference type="Proteomes" id="UP000886829"/>
    </source>
</evidence>
<name>A0A9D1WB33_9GAMM</name>
<sequence>MKTPKTIKFSLPLQKPDKDGKYPVVRVNSLEELRDNFDPHGLLYALKTNNLLSRWLEVRGYADEKAQIEEMLSKNLHDNDLVKRMAKIFRLDVPDDELDDLLRDIALMERRREVVQQQAVQESDILSTCQLRYKQYLGLVKKITDNATDLCFINNSLHEMKSRFPELLELGHTFLFDALLDKAPLAVLAMLADTDLRPYYLAYDFQGKPYKDRPYSKNIVGSFPPSVIENKFRPFFFEQLKSKLIDEISSDNDKFIKTMARKLGRSICKVNVTTREWKTLVAKDTKIICLGAYSRYGSTDGKLGSAAANSSTISTLSDSQYFTVLNGLRAKQMGYYDYYVYYVQLE</sequence>
<gene>
    <name evidence="1" type="ORF">H9850_00520</name>
</gene>
<dbReference type="EMBL" id="DXEV01000015">
    <property type="protein sequence ID" value="HIX55940.1"/>
    <property type="molecule type" value="Genomic_DNA"/>
</dbReference>
<protein>
    <submittedName>
        <fullName evidence="1">Uncharacterized protein</fullName>
    </submittedName>
</protein>
<evidence type="ECO:0000313" key="1">
    <source>
        <dbReference type="EMBL" id="HIX55940.1"/>
    </source>
</evidence>
<comment type="caution">
    <text evidence="1">The sequence shown here is derived from an EMBL/GenBank/DDBJ whole genome shotgun (WGS) entry which is preliminary data.</text>
</comment>
<reference evidence="1" key="1">
    <citation type="journal article" date="2021" name="PeerJ">
        <title>Extensive microbial diversity within the chicken gut microbiome revealed by metagenomics and culture.</title>
        <authorList>
            <person name="Gilroy R."/>
            <person name="Ravi A."/>
            <person name="Getino M."/>
            <person name="Pursley I."/>
            <person name="Horton D.L."/>
            <person name="Alikhan N.F."/>
            <person name="Baker D."/>
            <person name="Gharbi K."/>
            <person name="Hall N."/>
            <person name="Watson M."/>
            <person name="Adriaenssens E.M."/>
            <person name="Foster-Nyarko E."/>
            <person name="Jarju S."/>
            <person name="Secka A."/>
            <person name="Antonio M."/>
            <person name="Oren A."/>
            <person name="Chaudhuri R.R."/>
            <person name="La Ragione R."/>
            <person name="Hildebrand F."/>
            <person name="Pallen M.J."/>
        </authorList>
    </citation>
    <scope>NUCLEOTIDE SEQUENCE</scope>
    <source>
        <strain evidence="1">USASDec5-558</strain>
    </source>
</reference>
<dbReference type="Proteomes" id="UP000886829">
    <property type="component" value="Unassembled WGS sequence"/>
</dbReference>
<organism evidence="1 2">
    <name type="scientific">Candidatus Anaerobiospirillum pullistercoris</name>
    <dbReference type="NCBI Taxonomy" id="2838452"/>
    <lineage>
        <taxon>Bacteria</taxon>
        <taxon>Pseudomonadati</taxon>
        <taxon>Pseudomonadota</taxon>
        <taxon>Gammaproteobacteria</taxon>
        <taxon>Aeromonadales</taxon>
        <taxon>Succinivibrionaceae</taxon>
        <taxon>Anaerobiospirillum</taxon>
    </lineage>
</organism>
<reference evidence="1" key="2">
    <citation type="submission" date="2021-04" db="EMBL/GenBank/DDBJ databases">
        <authorList>
            <person name="Gilroy R."/>
        </authorList>
    </citation>
    <scope>NUCLEOTIDE SEQUENCE</scope>
    <source>
        <strain evidence="1">USASDec5-558</strain>
    </source>
</reference>